<dbReference type="Proteomes" id="UP000317422">
    <property type="component" value="Unassembled WGS sequence"/>
</dbReference>
<reference evidence="2 3" key="1">
    <citation type="submission" date="2019-06" db="EMBL/GenBank/DDBJ databases">
        <title>Sequencing the genomes of 1000 actinobacteria strains.</title>
        <authorList>
            <person name="Klenk H.-P."/>
        </authorList>
    </citation>
    <scope>NUCLEOTIDE SEQUENCE [LARGE SCALE GENOMIC DNA]</scope>
    <source>
        <strain evidence="2 3">DSM 45015</strain>
    </source>
</reference>
<protein>
    <submittedName>
        <fullName evidence="2">Pimeloyl-ACP methyl ester carboxylesterase</fullName>
    </submittedName>
</protein>
<accession>A0A543N920</accession>
<proteinExistence type="predicted"/>
<dbReference type="InterPro" id="IPR000073">
    <property type="entry name" value="AB_hydrolase_1"/>
</dbReference>
<dbReference type="SUPFAM" id="SSF53474">
    <property type="entry name" value="alpha/beta-Hydrolases"/>
    <property type="match status" value="1"/>
</dbReference>
<dbReference type="GO" id="GO:0016020">
    <property type="term" value="C:membrane"/>
    <property type="evidence" value="ECO:0007669"/>
    <property type="project" value="TreeGrafter"/>
</dbReference>
<name>A0A543N920_9ACTN</name>
<evidence type="ECO:0000313" key="2">
    <source>
        <dbReference type="EMBL" id="TQN28321.1"/>
    </source>
</evidence>
<gene>
    <name evidence="2" type="ORF">FHX37_3654</name>
</gene>
<organism evidence="2 3">
    <name type="scientific">Haloactinospora alba</name>
    <dbReference type="NCBI Taxonomy" id="405555"/>
    <lineage>
        <taxon>Bacteria</taxon>
        <taxon>Bacillati</taxon>
        <taxon>Actinomycetota</taxon>
        <taxon>Actinomycetes</taxon>
        <taxon>Streptosporangiales</taxon>
        <taxon>Nocardiopsidaceae</taxon>
        <taxon>Haloactinospora</taxon>
    </lineage>
</organism>
<dbReference type="EMBL" id="VFQC01000002">
    <property type="protein sequence ID" value="TQN28321.1"/>
    <property type="molecule type" value="Genomic_DNA"/>
</dbReference>
<feature type="domain" description="AB hydrolase-1" evidence="1">
    <location>
        <begin position="79"/>
        <end position="299"/>
    </location>
</feature>
<dbReference type="InterPro" id="IPR029058">
    <property type="entry name" value="AB_hydrolase_fold"/>
</dbReference>
<evidence type="ECO:0000313" key="3">
    <source>
        <dbReference type="Proteomes" id="UP000317422"/>
    </source>
</evidence>
<dbReference type="Pfam" id="PF12697">
    <property type="entry name" value="Abhydrolase_6"/>
    <property type="match status" value="1"/>
</dbReference>
<dbReference type="PANTHER" id="PTHR43798:SF33">
    <property type="entry name" value="HYDROLASE, PUTATIVE (AFU_ORTHOLOGUE AFUA_2G14860)-RELATED"/>
    <property type="match status" value="1"/>
</dbReference>
<keyword evidence="3" id="KW-1185">Reference proteome</keyword>
<sequence>MRPVTRVAANTGAACTGGTVRRDTCGMTQLYRSRTGRSVIRYWCTNRLAAWTTPHTRTTVSAGGTGTHAVTAGSGSPTVVFLPGTNMNAAASLPLLTALAHRGRTVALDLPGQPGLSSSERPPSPARLAWYGTWLTDALEALDIRSAVVLGHSLGAAVALSSGSPRIGRRVLLAPAGVTRLRTTPRVLAASAAWFLAPGDASSTRLLRTMLAPASGPPRTELAQWMTLAGRHVHTTADPGLAPPTTSRVPTAVAAGEHDTFLPPHRLAPAVRRRLGTHLEILPEAGHLAGEEYPARVAALAHGSGV</sequence>
<dbReference type="AlphaFoldDB" id="A0A543N920"/>
<evidence type="ECO:0000259" key="1">
    <source>
        <dbReference type="Pfam" id="PF12697"/>
    </source>
</evidence>
<dbReference type="PANTHER" id="PTHR43798">
    <property type="entry name" value="MONOACYLGLYCEROL LIPASE"/>
    <property type="match status" value="1"/>
</dbReference>
<dbReference type="Gene3D" id="3.40.50.1820">
    <property type="entry name" value="alpha/beta hydrolase"/>
    <property type="match status" value="1"/>
</dbReference>
<dbReference type="GO" id="GO:0003824">
    <property type="term" value="F:catalytic activity"/>
    <property type="evidence" value="ECO:0007669"/>
    <property type="project" value="UniProtKB-ARBA"/>
</dbReference>
<comment type="caution">
    <text evidence="2">The sequence shown here is derived from an EMBL/GenBank/DDBJ whole genome shotgun (WGS) entry which is preliminary data.</text>
</comment>
<dbReference type="InterPro" id="IPR050266">
    <property type="entry name" value="AB_hydrolase_sf"/>
</dbReference>